<dbReference type="GO" id="GO:0016747">
    <property type="term" value="F:acyltransferase activity, transferring groups other than amino-acyl groups"/>
    <property type="evidence" value="ECO:0007669"/>
    <property type="project" value="InterPro"/>
</dbReference>
<reference evidence="2 3" key="1">
    <citation type="submission" date="2016-10" db="EMBL/GenBank/DDBJ databases">
        <authorList>
            <person name="de Groot N.N."/>
        </authorList>
    </citation>
    <scope>NUCLEOTIDE SEQUENCE [LARGE SCALE GENOMIC DNA]</scope>
    <source>
        <strain evidence="2 3">DSM 22900</strain>
    </source>
</reference>
<feature type="domain" description="N-acetyltransferase" evidence="1">
    <location>
        <begin position="1"/>
        <end position="147"/>
    </location>
</feature>
<gene>
    <name evidence="2" type="ORF">SAMN05421747_101123</name>
</gene>
<evidence type="ECO:0000313" key="3">
    <source>
        <dbReference type="Proteomes" id="UP000199577"/>
    </source>
</evidence>
<dbReference type="Gene3D" id="3.40.630.30">
    <property type="match status" value="1"/>
</dbReference>
<dbReference type="CDD" id="cd04301">
    <property type="entry name" value="NAT_SF"/>
    <property type="match status" value="1"/>
</dbReference>
<dbReference type="InterPro" id="IPR016181">
    <property type="entry name" value="Acyl_CoA_acyltransferase"/>
</dbReference>
<proteinExistence type="predicted"/>
<dbReference type="Proteomes" id="UP000199577">
    <property type="component" value="Unassembled WGS sequence"/>
</dbReference>
<dbReference type="Pfam" id="PF00583">
    <property type="entry name" value="Acetyltransf_1"/>
    <property type="match status" value="1"/>
</dbReference>
<organism evidence="2 3">
    <name type="scientific">Parapedobacter composti</name>
    <dbReference type="NCBI Taxonomy" id="623281"/>
    <lineage>
        <taxon>Bacteria</taxon>
        <taxon>Pseudomonadati</taxon>
        <taxon>Bacteroidota</taxon>
        <taxon>Sphingobacteriia</taxon>
        <taxon>Sphingobacteriales</taxon>
        <taxon>Sphingobacteriaceae</taxon>
        <taxon>Parapedobacter</taxon>
    </lineage>
</organism>
<dbReference type="EMBL" id="FOLL01000001">
    <property type="protein sequence ID" value="SFB78890.1"/>
    <property type="molecule type" value="Genomic_DNA"/>
</dbReference>
<name>A0A1I1E1P7_9SPHI</name>
<keyword evidence="3" id="KW-1185">Reference proteome</keyword>
<accession>A0A1I1E1P7</accession>
<evidence type="ECO:0000313" key="2">
    <source>
        <dbReference type="EMBL" id="SFB78890.1"/>
    </source>
</evidence>
<dbReference type="SUPFAM" id="SSF55729">
    <property type="entry name" value="Acyl-CoA N-acyltransferases (Nat)"/>
    <property type="match status" value="1"/>
</dbReference>
<evidence type="ECO:0000259" key="1">
    <source>
        <dbReference type="PROSITE" id="PS51186"/>
    </source>
</evidence>
<protein>
    <submittedName>
        <fullName evidence="2">N-acetylglutamate synthase, GNAT family</fullName>
    </submittedName>
</protein>
<sequence length="148" mass="17635">MLIRDYRFDDQPFILELLRLNTPMYFAPEEEPDLRYYLAHELEAYFIVEHECQLIGCGGINFSNDRTTATISWDIVHPMYQGQGIGTWLLNHRIARIQSLPNSRSITVRTSQFAHKFYEKNGFKLTEIRESYWAKGFDLYHMEYTLKQ</sequence>
<dbReference type="STRING" id="623281.SAMN05421747_101123"/>
<dbReference type="InterPro" id="IPR000182">
    <property type="entry name" value="GNAT_dom"/>
</dbReference>
<dbReference type="PROSITE" id="PS51186">
    <property type="entry name" value="GNAT"/>
    <property type="match status" value="1"/>
</dbReference>
<dbReference type="AlphaFoldDB" id="A0A1I1E1P7"/>
<dbReference type="RefSeq" id="WP_170845586.1">
    <property type="nucleotide sequence ID" value="NZ_FOLL01000001.1"/>
</dbReference>